<dbReference type="Proteomes" id="UP000092321">
    <property type="component" value="Unassembled WGS sequence"/>
</dbReference>
<evidence type="ECO:0000256" key="1">
    <source>
        <dbReference type="SAM" id="MobiDB-lite"/>
    </source>
</evidence>
<feature type="region of interest" description="Disordered" evidence="1">
    <location>
        <begin position="51"/>
        <end position="82"/>
    </location>
</feature>
<dbReference type="AlphaFoldDB" id="A0A1B7T8G0"/>
<dbReference type="EMBL" id="LXPE01000293">
    <property type="protein sequence ID" value="OBA25007.1"/>
    <property type="molecule type" value="Genomic_DNA"/>
</dbReference>
<reference evidence="3" key="1">
    <citation type="journal article" date="2016" name="Proc. Natl. Acad. Sci. U.S.A.">
        <title>Comparative genomics of biotechnologically important yeasts.</title>
        <authorList>
            <person name="Riley R."/>
            <person name="Haridas S."/>
            <person name="Wolfe K.H."/>
            <person name="Lopes M.R."/>
            <person name="Hittinger C.T."/>
            <person name="Goeker M."/>
            <person name="Salamov A.A."/>
            <person name="Wisecaver J.H."/>
            <person name="Long T.M."/>
            <person name="Calvey C.H."/>
            <person name="Aerts A.L."/>
            <person name="Barry K.W."/>
            <person name="Choi C."/>
            <person name="Clum A."/>
            <person name="Coughlan A.Y."/>
            <person name="Deshpande S."/>
            <person name="Douglass A.P."/>
            <person name="Hanson S.J."/>
            <person name="Klenk H.-P."/>
            <person name="LaButti K.M."/>
            <person name="Lapidus A."/>
            <person name="Lindquist E.A."/>
            <person name="Lipzen A.M."/>
            <person name="Meier-Kolthoff J.P."/>
            <person name="Ohm R.A."/>
            <person name="Otillar R.P."/>
            <person name="Pangilinan J.L."/>
            <person name="Peng Y."/>
            <person name="Rokas A."/>
            <person name="Rosa C.A."/>
            <person name="Scheuner C."/>
            <person name="Sibirny A.A."/>
            <person name="Slot J.C."/>
            <person name="Stielow J.B."/>
            <person name="Sun H."/>
            <person name="Kurtzman C.P."/>
            <person name="Blackwell M."/>
            <person name="Grigoriev I.V."/>
            <person name="Jeffries T.W."/>
        </authorList>
    </citation>
    <scope>NUCLEOTIDE SEQUENCE [LARGE SCALE GENOMIC DNA]</scope>
    <source>
        <strain evidence="3">NRRL Y-1626</strain>
    </source>
</reference>
<gene>
    <name evidence="2" type="ORF">HANVADRAFT_4184</name>
</gene>
<sequence>MFDSSGDYSLDDVIHWNIKSVSEYMKRPNLGFEFDLSDVIKDSSMVPVKRELKREETEETKTNLENDTNVKEEEEKEKEKGKEVQKTFHVDQRFFAKYSYQGAVFFYKNEEFFEFIKHQYIDRYEGILDPIEIEELLDLFINDNLIKLKKMFNIDS</sequence>
<proteinExistence type="predicted"/>
<comment type="caution">
    <text evidence="2">The sequence shown here is derived from an EMBL/GenBank/DDBJ whole genome shotgun (WGS) entry which is preliminary data.</text>
</comment>
<evidence type="ECO:0000313" key="3">
    <source>
        <dbReference type="Proteomes" id="UP000092321"/>
    </source>
</evidence>
<evidence type="ECO:0000313" key="2">
    <source>
        <dbReference type="EMBL" id="OBA25007.1"/>
    </source>
</evidence>
<keyword evidence="3" id="KW-1185">Reference proteome</keyword>
<accession>A0A1B7T8G0</accession>
<name>A0A1B7T8G0_9ASCO</name>
<protein>
    <submittedName>
        <fullName evidence="2">Uncharacterized protein</fullName>
    </submittedName>
</protein>
<organism evidence="2 3">
    <name type="scientific">Hanseniaspora valbyensis NRRL Y-1626</name>
    <dbReference type="NCBI Taxonomy" id="766949"/>
    <lineage>
        <taxon>Eukaryota</taxon>
        <taxon>Fungi</taxon>
        <taxon>Dikarya</taxon>
        <taxon>Ascomycota</taxon>
        <taxon>Saccharomycotina</taxon>
        <taxon>Saccharomycetes</taxon>
        <taxon>Saccharomycodales</taxon>
        <taxon>Saccharomycodaceae</taxon>
        <taxon>Hanseniaspora</taxon>
    </lineage>
</organism>